<dbReference type="AlphaFoldDB" id="A0A7V8NLP9"/>
<keyword evidence="2" id="KW-0805">Transcription regulation</keyword>
<keyword evidence="3" id="KW-0238">DNA-binding</keyword>
<name>A0A7V8NLP9_9BACT</name>
<reference evidence="5" key="1">
    <citation type="submission" date="2020-06" db="EMBL/GenBank/DDBJ databases">
        <title>Legume-microbial interactions unlock mineral nutrients during tropical forest succession.</title>
        <authorList>
            <person name="Epihov D.Z."/>
        </authorList>
    </citation>
    <scope>NUCLEOTIDE SEQUENCE [LARGE SCALE GENOMIC DNA]</scope>
    <source>
        <strain evidence="5">Pan2503</strain>
    </source>
</reference>
<keyword evidence="4" id="KW-0804">Transcription</keyword>
<gene>
    <name evidence="5" type="ORF">HRJ53_01570</name>
</gene>
<dbReference type="Gene3D" id="1.10.4040.10">
    <property type="entry name" value="Penicillinase repressor domain"/>
    <property type="match status" value="1"/>
</dbReference>
<keyword evidence="6" id="KW-1185">Reference proteome</keyword>
<dbReference type="InterPro" id="IPR005650">
    <property type="entry name" value="BlaI_family"/>
</dbReference>
<sequence length="124" mass="14618">MRPRHTTLTPQELEIMKLVWQRGAATVRDVYEALLERRKIAYTTVMTMMKILEAKGYLKKRRQDRAFLYRPAHPKNQIIGGMIREFIDRVFNGSAEPLLVHLVKSRHLSEKDLQKIARMVKESE</sequence>
<dbReference type="EMBL" id="JACDQQ010000159">
    <property type="protein sequence ID" value="MBA0083662.1"/>
    <property type="molecule type" value="Genomic_DNA"/>
</dbReference>
<comment type="caution">
    <text evidence="5">The sequence shown here is derived from an EMBL/GenBank/DDBJ whole genome shotgun (WGS) entry which is preliminary data.</text>
</comment>
<dbReference type="Pfam" id="PF03965">
    <property type="entry name" value="Penicillinase_R"/>
    <property type="match status" value="1"/>
</dbReference>
<evidence type="ECO:0000256" key="2">
    <source>
        <dbReference type="ARBA" id="ARBA00023015"/>
    </source>
</evidence>
<dbReference type="SUPFAM" id="SSF46785">
    <property type="entry name" value="Winged helix' DNA-binding domain"/>
    <property type="match status" value="1"/>
</dbReference>
<evidence type="ECO:0000256" key="3">
    <source>
        <dbReference type="ARBA" id="ARBA00023125"/>
    </source>
</evidence>
<dbReference type="InterPro" id="IPR036390">
    <property type="entry name" value="WH_DNA-bd_sf"/>
</dbReference>
<protein>
    <submittedName>
        <fullName evidence="5">BlaI/MecI/CopY family transcriptional regulator</fullName>
    </submittedName>
</protein>
<evidence type="ECO:0000313" key="6">
    <source>
        <dbReference type="Proteomes" id="UP000567293"/>
    </source>
</evidence>
<evidence type="ECO:0000256" key="4">
    <source>
        <dbReference type="ARBA" id="ARBA00023163"/>
    </source>
</evidence>
<comment type="similarity">
    <text evidence="1">Belongs to the BlaI transcriptional regulatory family.</text>
</comment>
<dbReference type="Proteomes" id="UP000567293">
    <property type="component" value="Unassembled WGS sequence"/>
</dbReference>
<evidence type="ECO:0000313" key="5">
    <source>
        <dbReference type="EMBL" id="MBA0083662.1"/>
    </source>
</evidence>
<accession>A0A7V8NLP9</accession>
<dbReference type="Gene3D" id="1.10.10.10">
    <property type="entry name" value="Winged helix-like DNA-binding domain superfamily/Winged helix DNA-binding domain"/>
    <property type="match status" value="1"/>
</dbReference>
<organism evidence="5 6">
    <name type="scientific">Candidatus Acidiferrum panamense</name>
    <dbReference type="NCBI Taxonomy" id="2741543"/>
    <lineage>
        <taxon>Bacteria</taxon>
        <taxon>Pseudomonadati</taxon>
        <taxon>Acidobacteriota</taxon>
        <taxon>Terriglobia</taxon>
        <taxon>Candidatus Acidiferrales</taxon>
        <taxon>Candidatus Acidiferrum</taxon>
    </lineage>
</organism>
<dbReference type="PIRSF" id="PIRSF019455">
    <property type="entry name" value="CopR_AtkY"/>
    <property type="match status" value="1"/>
</dbReference>
<evidence type="ECO:0000256" key="1">
    <source>
        <dbReference type="ARBA" id="ARBA00011046"/>
    </source>
</evidence>
<dbReference type="GO" id="GO:0045892">
    <property type="term" value="P:negative regulation of DNA-templated transcription"/>
    <property type="evidence" value="ECO:0007669"/>
    <property type="project" value="InterPro"/>
</dbReference>
<dbReference type="InterPro" id="IPR036388">
    <property type="entry name" value="WH-like_DNA-bd_sf"/>
</dbReference>
<proteinExistence type="inferred from homology"/>
<dbReference type="GO" id="GO:0003677">
    <property type="term" value="F:DNA binding"/>
    <property type="evidence" value="ECO:0007669"/>
    <property type="project" value="UniProtKB-KW"/>
</dbReference>